<dbReference type="EMBL" id="JAKKPZ010000005">
    <property type="protein sequence ID" value="KAI1720853.1"/>
    <property type="molecule type" value="Genomic_DNA"/>
</dbReference>
<evidence type="ECO:0000313" key="2">
    <source>
        <dbReference type="EMBL" id="KAI1720853.1"/>
    </source>
</evidence>
<evidence type="ECO:0000256" key="1">
    <source>
        <dbReference type="SAM" id="MobiDB-lite"/>
    </source>
</evidence>
<dbReference type="Proteomes" id="UP001201812">
    <property type="component" value="Unassembled WGS sequence"/>
</dbReference>
<dbReference type="AlphaFoldDB" id="A0AAD4RAD7"/>
<accession>A0AAD4RAD7</accession>
<organism evidence="2 3">
    <name type="scientific">Ditylenchus destructor</name>
    <dbReference type="NCBI Taxonomy" id="166010"/>
    <lineage>
        <taxon>Eukaryota</taxon>
        <taxon>Metazoa</taxon>
        <taxon>Ecdysozoa</taxon>
        <taxon>Nematoda</taxon>
        <taxon>Chromadorea</taxon>
        <taxon>Rhabditida</taxon>
        <taxon>Tylenchina</taxon>
        <taxon>Tylenchomorpha</taxon>
        <taxon>Sphaerularioidea</taxon>
        <taxon>Anguinidae</taxon>
        <taxon>Anguininae</taxon>
        <taxon>Ditylenchus</taxon>
    </lineage>
</organism>
<proteinExistence type="predicted"/>
<comment type="caution">
    <text evidence="2">The sequence shown here is derived from an EMBL/GenBank/DDBJ whole genome shotgun (WGS) entry which is preliminary data.</text>
</comment>
<reference evidence="2" key="1">
    <citation type="submission" date="2022-01" db="EMBL/GenBank/DDBJ databases">
        <title>Genome Sequence Resource for Two Populations of Ditylenchus destructor, the Migratory Endoparasitic Phytonematode.</title>
        <authorList>
            <person name="Zhang H."/>
            <person name="Lin R."/>
            <person name="Xie B."/>
        </authorList>
    </citation>
    <scope>NUCLEOTIDE SEQUENCE</scope>
    <source>
        <strain evidence="2">BazhouSP</strain>
    </source>
</reference>
<gene>
    <name evidence="2" type="ORF">DdX_05102</name>
</gene>
<feature type="region of interest" description="Disordered" evidence="1">
    <location>
        <begin position="130"/>
        <end position="169"/>
    </location>
</feature>
<evidence type="ECO:0000313" key="3">
    <source>
        <dbReference type="Proteomes" id="UP001201812"/>
    </source>
</evidence>
<protein>
    <submittedName>
        <fullName evidence="2">Uncharacterized protein</fullName>
    </submittedName>
</protein>
<sequence>MAAPSPTVWLGVRQPLNHTKASGTGTQAKNWLVELVREKRSGNREDFACIRLVLRLSHGLVGCQQPSLTAGYLPGHLDRVDWKDSFLSSPVEQGPTARRFPRHILNQFVMAVSMLTTTLFDCHQIHSYSHTVGSQQPDGRGSAMTAERDESGFEKGTDIRRAGDAAAAA</sequence>
<feature type="compositionally biased region" description="Basic and acidic residues" evidence="1">
    <location>
        <begin position="146"/>
        <end position="163"/>
    </location>
</feature>
<name>A0AAD4RAD7_9BILA</name>
<keyword evidence="3" id="KW-1185">Reference proteome</keyword>